<evidence type="ECO:0000313" key="1">
    <source>
        <dbReference type="EMBL" id="KIM32330.1"/>
    </source>
</evidence>
<dbReference type="OrthoDB" id="9978204at2759"/>
<gene>
    <name evidence="1" type="ORF">M408DRAFT_20643</name>
</gene>
<organism evidence="1 2">
    <name type="scientific">Serendipita vermifera MAFF 305830</name>
    <dbReference type="NCBI Taxonomy" id="933852"/>
    <lineage>
        <taxon>Eukaryota</taxon>
        <taxon>Fungi</taxon>
        <taxon>Dikarya</taxon>
        <taxon>Basidiomycota</taxon>
        <taxon>Agaricomycotina</taxon>
        <taxon>Agaricomycetes</taxon>
        <taxon>Sebacinales</taxon>
        <taxon>Serendipitaceae</taxon>
        <taxon>Serendipita</taxon>
    </lineage>
</organism>
<sequence>MAFVWSLEVVRSASVTVQSNTVLDSSGIYFVSYDGLVNVNSFEISGIITYNGYQYATWYNSNRYAMIGRRKLGATSWSTAQLSHQLSTNDSHNVVVVGISPQDGKIHVALDCHSTTMYYIVSVAGLATNPGSTSWTASQFGSTQTTLNGVSLGSQVTYPQFVLAANGNLQLSYRIGVSGNGQASIAEYNGSSWSVLGVWSSKSGTYTSTNGATSTARNLYIHGYTYKGSRLHSSGTWRETNSAVMCNGGGLTNHDTVYVYSDDSGRTWKNSGGSSVATTGSSTLVSVSSSNIIVDSLNADHGLMNQESQAVDSSGLPHIAISYVPGRFTQCVTSYQSARTSYGRAFHLYKNSSSVWTKYEIPYALNSVGRSQLVLDSRDNVWVVLPFVRVAVATKAGGYTDWTMAYDGTSTGLGAFGEVIVDKTRIQAGENVLSVMYQKSSSGSSSEVHVIDFTLNA</sequence>
<dbReference type="Proteomes" id="UP000054097">
    <property type="component" value="Unassembled WGS sequence"/>
</dbReference>
<reference evidence="1 2" key="1">
    <citation type="submission" date="2014-04" db="EMBL/GenBank/DDBJ databases">
        <authorList>
            <consortium name="DOE Joint Genome Institute"/>
            <person name="Kuo A."/>
            <person name="Zuccaro A."/>
            <person name="Kohler A."/>
            <person name="Nagy L.G."/>
            <person name="Floudas D."/>
            <person name="Copeland A."/>
            <person name="Barry K.W."/>
            <person name="Cichocki N."/>
            <person name="Veneault-Fourrey C."/>
            <person name="LaButti K."/>
            <person name="Lindquist E.A."/>
            <person name="Lipzen A."/>
            <person name="Lundell T."/>
            <person name="Morin E."/>
            <person name="Murat C."/>
            <person name="Sun H."/>
            <person name="Tunlid A."/>
            <person name="Henrissat B."/>
            <person name="Grigoriev I.V."/>
            <person name="Hibbett D.S."/>
            <person name="Martin F."/>
            <person name="Nordberg H.P."/>
            <person name="Cantor M.N."/>
            <person name="Hua S.X."/>
        </authorList>
    </citation>
    <scope>NUCLEOTIDE SEQUENCE [LARGE SCALE GENOMIC DNA]</scope>
    <source>
        <strain evidence="1 2">MAFF 305830</strain>
    </source>
</reference>
<accession>A0A0C3B668</accession>
<evidence type="ECO:0008006" key="3">
    <source>
        <dbReference type="Google" id="ProtNLM"/>
    </source>
</evidence>
<proteinExistence type="predicted"/>
<protein>
    <recommendedName>
        <fullName evidence="3">Fucose-specific lectin</fullName>
    </recommendedName>
</protein>
<dbReference type="EMBL" id="KN824280">
    <property type="protein sequence ID" value="KIM32330.1"/>
    <property type="molecule type" value="Genomic_DNA"/>
</dbReference>
<evidence type="ECO:0000313" key="2">
    <source>
        <dbReference type="Proteomes" id="UP000054097"/>
    </source>
</evidence>
<dbReference type="AlphaFoldDB" id="A0A0C3B668"/>
<keyword evidence="2" id="KW-1185">Reference proteome</keyword>
<dbReference type="Pfam" id="PF15892">
    <property type="entry name" value="BNR_4"/>
    <property type="match status" value="1"/>
</dbReference>
<dbReference type="STRING" id="933852.A0A0C3B668"/>
<dbReference type="HOGENOM" id="CLU_030203_1_0_1"/>
<reference evidence="2" key="2">
    <citation type="submission" date="2015-01" db="EMBL/GenBank/DDBJ databases">
        <title>Evolutionary Origins and Diversification of the Mycorrhizal Mutualists.</title>
        <authorList>
            <consortium name="DOE Joint Genome Institute"/>
            <consortium name="Mycorrhizal Genomics Consortium"/>
            <person name="Kohler A."/>
            <person name="Kuo A."/>
            <person name="Nagy L.G."/>
            <person name="Floudas D."/>
            <person name="Copeland A."/>
            <person name="Barry K.W."/>
            <person name="Cichocki N."/>
            <person name="Veneault-Fourrey C."/>
            <person name="LaButti K."/>
            <person name="Lindquist E.A."/>
            <person name="Lipzen A."/>
            <person name="Lundell T."/>
            <person name="Morin E."/>
            <person name="Murat C."/>
            <person name="Riley R."/>
            <person name="Ohm R."/>
            <person name="Sun H."/>
            <person name="Tunlid A."/>
            <person name="Henrissat B."/>
            <person name="Grigoriev I.V."/>
            <person name="Hibbett D.S."/>
            <person name="Martin F."/>
        </authorList>
    </citation>
    <scope>NUCLEOTIDE SEQUENCE [LARGE SCALE GENOMIC DNA]</scope>
    <source>
        <strain evidence="2">MAFF 305830</strain>
    </source>
</reference>
<name>A0A0C3B668_SERVB</name>